<dbReference type="CDD" id="cd00717">
    <property type="entry name" value="URO-D"/>
    <property type="match status" value="1"/>
</dbReference>
<evidence type="ECO:0000256" key="4">
    <source>
        <dbReference type="ARBA" id="ARBA00022793"/>
    </source>
</evidence>
<feature type="binding site" evidence="7">
    <location>
        <position position="149"/>
    </location>
    <ligand>
        <name>substrate</name>
    </ligand>
</feature>
<evidence type="ECO:0000313" key="13">
    <source>
        <dbReference type="EMBL" id="HIX00586.1"/>
    </source>
</evidence>
<gene>
    <name evidence="7 13" type="primary">hemE</name>
    <name evidence="13" type="ORF">H9871_10645</name>
</gene>
<comment type="subunit">
    <text evidence="7">Homodimer.</text>
</comment>
<dbReference type="Proteomes" id="UP000824151">
    <property type="component" value="Unassembled WGS sequence"/>
</dbReference>
<dbReference type="EC" id="4.1.1.37" evidence="3 7"/>
<evidence type="ECO:0000256" key="7">
    <source>
        <dbReference type="HAMAP-Rule" id="MF_00218"/>
    </source>
</evidence>
<reference evidence="13" key="2">
    <citation type="submission" date="2021-04" db="EMBL/GenBank/DDBJ databases">
        <authorList>
            <person name="Gilroy R."/>
        </authorList>
    </citation>
    <scope>NUCLEOTIDE SEQUENCE</scope>
    <source>
        <strain evidence="13">ChiHejej3B27-3195</strain>
    </source>
</reference>
<evidence type="ECO:0000256" key="5">
    <source>
        <dbReference type="ARBA" id="ARBA00023239"/>
    </source>
</evidence>
<feature type="binding site" evidence="7">
    <location>
        <position position="224"/>
    </location>
    <ligand>
        <name>substrate</name>
    </ligand>
</feature>
<evidence type="ECO:0000256" key="3">
    <source>
        <dbReference type="ARBA" id="ARBA00012288"/>
    </source>
</evidence>
<organism evidence="13 14">
    <name type="scientific">Candidatus Nesterenkonia stercoripullorum</name>
    <dbReference type="NCBI Taxonomy" id="2838701"/>
    <lineage>
        <taxon>Bacteria</taxon>
        <taxon>Bacillati</taxon>
        <taxon>Actinomycetota</taxon>
        <taxon>Actinomycetes</taxon>
        <taxon>Micrococcales</taxon>
        <taxon>Micrococcaceae</taxon>
        <taxon>Nesterenkonia</taxon>
    </lineage>
</organism>
<accession>A0A9D1UUF2</accession>
<dbReference type="AlphaFoldDB" id="A0A9D1UUF2"/>
<dbReference type="PROSITE" id="PS00907">
    <property type="entry name" value="UROD_2"/>
    <property type="match status" value="1"/>
</dbReference>
<comment type="caution">
    <text evidence="13">The sequence shown here is derived from an EMBL/GenBank/DDBJ whole genome shotgun (WGS) entry which is preliminary data.</text>
</comment>
<feature type="domain" description="Uroporphyrinogen decarboxylase (URO-D)" evidence="11">
    <location>
        <begin position="95"/>
        <end position="104"/>
    </location>
</feature>
<dbReference type="EMBL" id="DXGD01000392">
    <property type="protein sequence ID" value="HIX00586.1"/>
    <property type="molecule type" value="Genomic_DNA"/>
</dbReference>
<comment type="similarity">
    <text evidence="2 7 9">Belongs to the uroporphyrinogen decarboxylase family.</text>
</comment>
<dbReference type="Pfam" id="PF01208">
    <property type="entry name" value="URO-D"/>
    <property type="match status" value="1"/>
</dbReference>
<feature type="compositionally biased region" description="Low complexity" evidence="10">
    <location>
        <begin position="33"/>
        <end position="49"/>
    </location>
</feature>
<comment type="pathway">
    <text evidence="1 7 8">Porphyrin-containing compound metabolism; protoporphyrin-IX biosynthesis; coproporphyrinogen-III from 5-aminolevulinate: step 4/4.</text>
</comment>
<keyword evidence="5 7" id="KW-0456">Lyase</keyword>
<evidence type="ECO:0000259" key="12">
    <source>
        <dbReference type="PROSITE" id="PS00907"/>
    </source>
</evidence>
<sequence>MSSETSTAGSTSTGSTAADSTPAESTAPLSPPAQDTAAQDTAAQDTADSAADRGTSVLPEGHPLRKGLTADSALLNQYRGGRAADGSHRLPGRRPVWFMRQAGRSLPEYRSLREGTTMLESCLTPDMASEITLQPVRRHDVDAAIFFSDIVIPLRLAGIEVEIAPGVGPVFSSPVSSAADVKNLPELDDDAFAPVVEAVQRTVAELGTTPLIGFAGAPFTLAAYMVEGRPSRDHLGPRAMMHSDPETWEALAEWAADISGRFMRAQVLAGASAAQLFDSWAGSLGREDYADHVHRHSARALSHLADLPVPKVHFGTGTGEILDLLGSAGADVVGVDYRIPLATATSRVGAGTPLQGNIDPALLRAEWPALEAHVRRVIASGAGAAGHVLNLGHGVPPDTDPEVLTRVVELIHSIGYPQGEDSGS</sequence>
<feature type="region of interest" description="Disordered" evidence="10">
    <location>
        <begin position="1"/>
        <end position="69"/>
    </location>
</feature>
<evidence type="ECO:0000259" key="11">
    <source>
        <dbReference type="PROSITE" id="PS00906"/>
    </source>
</evidence>
<evidence type="ECO:0000256" key="10">
    <source>
        <dbReference type="SAM" id="MobiDB-lite"/>
    </source>
</evidence>
<dbReference type="GO" id="GO:0006782">
    <property type="term" value="P:protoporphyrinogen IX biosynthetic process"/>
    <property type="evidence" value="ECO:0007669"/>
    <property type="project" value="UniProtKB-UniRule"/>
</dbReference>
<protein>
    <recommendedName>
        <fullName evidence="3 7">Uroporphyrinogen decarboxylase</fullName>
        <shortName evidence="7">UPD</shortName>
        <shortName evidence="7">URO-D</shortName>
        <ecNumber evidence="3 7">4.1.1.37</ecNumber>
    </recommendedName>
</protein>
<dbReference type="HAMAP" id="MF_00218">
    <property type="entry name" value="URO_D"/>
    <property type="match status" value="1"/>
</dbReference>
<feature type="binding site" evidence="7">
    <location>
        <position position="279"/>
    </location>
    <ligand>
        <name>substrate</name>
    </ligand>
</feature>
<dbReference type="PANTHER" id="PTHR21091">
    <property type="entry name" value="METHYLTETRAHYDROFOLATE:HOMOCYSTEINE METHYLTRANSFERASE RELATED"/>
    <property type="match status" value="1"/>
</dbReference>
<dbReference type="PROSITE" id="PS00906">
    <property type="entry name" value="UROD_1"/>
    <property type="match status" value="1"/>
</dbReference>
<evidence type="ECO:0000313" key="14">
    <source>
        <dbReference type="Proteomes" id="UP000824151"/>
    </source>
</evidence>
<feature type="compositionally biased region" description="Low complexity" evidence="10">
    <location>
        <begin position="1"/>
        <end position="21"/>
    </location>
</feature>
<dbReference type="Gene3D" id="3.20.20.210">
    <property type="match status" value="1"/>
</dbReference>
<comment type="function">
    <text evidence="7">Catalyzes the decarboxylation of four acetate groups of uroporphyrinogen-III to yield coproporphyrinogen-III.</text>
</comment>
<dbReference type="SUPFAM" id="SSF51726">
    <property type="entry name" value="UROD/MetE-like"/>
    <property type="match status" value="1"/>
</dbReference>
<feature type="domain" description="Uroporphyrinogen decarboxylase (URO-D)" evidence="12">
    <location>
        <begin position="212"/>
        <end position="228"/>
    </location>
</feature>
<dbReference type="NCBIfam" id="TIGR01464">
    <property type="entry name" value="hemE"/>
    <property type="match status" value="1"/>
</dbReference>
<feature type="site" description="Transition state stabilizer" evidence="7">
    <location>
        <position position="149"/>
    </location>
</feature>
<reference evidence="13" key="1">
    <citation type="journal article" date="2021" name="PeerJ">
        <title>Extensive microbial diversity within the chicken gut microbiome revealed by metagenomics and culture.</title>
        <authorList>
            <person name="Gilroy R."/>
            <person name="Ravi A."/>
            <person name="Getino M."/>
            <person name="Pursley I."/>
            <person name="Horton D.L."/>
            <person name="Alikhan N.F."/>
            <person name="Baker D."/>
            <person name="Gharbi K."/>
            <person name="Hall N."/>
            <person name="Watson M."/>
            <person name="Adriaenssens E.M."/>
            <person name="Foster-Nyarko E."/>
            <person name="Jarju S."/>
            <person name="Secka A."/>
            <person name="Antonio M."/>
            <person name="Oren A."/>
            <person name="Chaudhuri R.R."/>
            <person name="La Ragione R."/>
            <person name="Hildebrand F."/>
            <person name="Pallen M.J."/>
        </authorList>
    </citation>
    <scope>NUCLEOTIDE SEQUENCE</scope>
    <source>
        <strain evidence="13">ChiHejej3B27-3195</strain>
    </source>
</reference>
<feature type="binding site" evidence="7">
    <location>
        <begin position="100"/>
        <end position="104"/>
    </location>
    <ligand>
        <name>substrate</name>
    </ligand>
</feature>
<comment type="catalytic activity">
    <reaction evidence="7 8">
        <text>uroporphyrinogen III + 4 H(+) = coproporphyrinogen III + 4 CO2</text>
        <dbReference type="Rhea" id="RHEA:19865"/>
        <dbReference type="ChEBI" id="CHEBI:15378"/>
        <dbReference type="ChEBI" id="CHEBI:16526"/>
        <dbReference type="ChEBI" id="CHEBI:57308"/>
        <dbReference type="ChEBI" id="CHEBI:57309"/>
        <dbReference type="EC" id="4.1.1.37"/>
    </reaction>
</comment>
<evidence type="ECO:0000256" key="8">
    <source>
        <dbReference type="RuleBase" id="RU000554"/>
    </source>
</evidence>
<dbReference type="InterPro" id="IPR006361">
    <property type="entry name" value="Uroporphyrinogen_deCO2ase_HemE"/>
</dbReference>
<evidence type="ECO:0000256" key="1">
    <source>
        <dbReference type="ARBA" id="ARBA00004804"/>
    </source>
</evidence>
<comment type="subcellular location">
    <subcellularLocation>
        <location evidence="7">Cytoplasm</location>
    </subcellularLocation>
</comment>
<evidence type="ECO:0000256" key="6">
    <source>
        <dbReference type="ARBA" id="ARBA00023244"/>
    </source>
</evidence>
<proteinExistence type="inferred from homology"/>
<feature type="binding site" evidence="7">
    <location>
        <position position="393"/>
    </location>
    <ligand>
        <name>substrate</name>
    </ligand>
</feature>
<keyword evidence="6 7" id="KW-0627">Porphyrin biosynthesis</keyword>
<keyword evidence="7" id="KW-0963">Cytoplasm</keyword>
<dbReference type="PANTHER" id="PTHR21091:SF169">
    <property type="entry name" value="UROPORPHYRINOGEN DECARBOXYLASE"/>
    <property type="match status" value="1"/>
</dbReference>
<name>A0A9D1UUF2_9MICC</name>
<dbReference type="InterPro" id="IPR038071">
    <property type="entry name" value="UROD/MetE-like_sf"/>
</dbReference>
<dbReference type="GO" id="GO:0004853">
    <property type="term" value="F:uroporphyrinogen decarboxylase activity"/>
    <property type="evidence" value="ECO:0007669"/>
    <property type="project" value="UniProtKB-UniRule"/>
</dbReference>
<dbReference type="InterPro" id="IPR000257">
    <property type="entry name" value="Uroporphyrinogen_deCOase"/>
</dbReference>
<dbReference type="GO" id="GO:0005829">
    <property type="term" value="C:cytosol"/>
    <property type="evidence" value="ECO:0007669"/>
    <property type="project" value="TreeGrafter"/>
</dbReference>
<comment type="caution">
    <text evidence="7">Lacks conserved residue(s) required for the propagation of feature annotation.</text>
</comment>
<keyword evidence="4 7" id="KW-0210">Decarboxylase</keyword>
<evidence type="ECO:0000256" key="9">
    <source>
        <dbReference type="RuleBase" id="RU004169"/>
    </source>
</evidence>
<evidence type="ECO:0000256" key="2">
    <source>
        <dbReference type="ARBA" id="ARBA00009935"/>
    </source>
</evidence>